<accession>A0ABD4TES7</accession>
<evidence type="ECO:0000313" key="1">
    <source>
        <dbReference type="EMBL" id="MCQ1537522.1"/>
    </source>
</evidence>
<gene>
    <name evidence="1" type="ORF">FTO68_00740</name>
</gene>
<reference evidence="1 2" key="1">
    <citation type="submission" date="2019-08" db="EMBL/GenBank/DDBJ databases">
        <authorList>
            <person name="Chen S.-C."/>
            <person name="Lai M.-C."/>
            <person name="You Y.-T."/>
        </authorList>
    </citation>
    <scope>NUCLEOTIDE SEQUENCE [LARGE SCALE GENOMIC DNA]</scope>
    <source>
        <strain evidence="1 2">P2F9704a</strain>
    </source>
</reference>
<organism evidence="1 2">
    <name type="scientific">Methanocalculus taiwanensis</name>
    <dbReference type="NCBI Taxonomy" id="106207"/>
    <lineage>
        <taxon>Archaea</taxon>
        <taxon>Methanobacteriati</taxon>
        <taxon>Methanobacteriota</taxon>
        <taxon>Stenosarchaea group</taxon>
        <taxon>Methanomicrobia</taxon>
        <taxon>Methanomicrobiales</taxon>
        <taxon>Methanocalculaceae</taxon>
        <taxon>Methanocalculus</taxon>
    </lineage>
</organism>
<dbReference type="RefSeq" id="WP_255331430.1">
    <property type="nucleotide sequence ID" value="NZ_VOTZ01000001.1"/>
</dbReference>
<comment type="caution">
    <text evidence="1">The sequence shown here is derived from an EMBL/GenBank/DDBJ whole genome shotgun (WGS) entry which is preliminary data.</text>
</comment>
<dbReference type="EMBL" id="VOTZ01000001">
    <property type="protein sequence ID" value="MCQ1537522.1"/>
    <property type="molecule type" value="Genomic_DNA"/>
</dbReference>
<keyword evidence="2" id="KW-1185">Reference proteome</keyword>
<name>A0ABD4TES7_9EURY</name>
<dbReference type="AlphaFoldDB" id="A0ABD4TES7"/>
<dbReference type="Proteomes" id="UP001524383">
    <property type="component" value="Unassembled WGS sequence"/>
</dbReference>
<sequence>MPGIQHPGVAGRIIGIGRVNRDPGTKAIKEAFWIARILNPFEVDYPIKVLYAALNCFLEVSREHLQETIGYAGFCFRRDYLS</sequence>
<protein>
    <submittedName>
        <fullName evidence="1">Uncharacterized protein</fullName>
    </submittedName>
</protein>
<proteinExistence type="predicted"/>
<evidence type="ECO:0000313" key="2">
    <source>
        <dbReference type="Proteomes" id="UP001524383"/>
    </source>
</evidence>